<organism evidence="2 3">
    <name type="scientific">Elysia crispata</name>
    <name type="common">lettuce slug</name>
    <dbReference type="NCBI Taxonomy" id="231223"/>
    <lineage>
        <taxon>Eukaryota</taxon>
        <taxon>Metazoa</taxon>
        <taxon>Spiralia</taxon>
        <taxon>Lophotrochozoa</taxon>
        <taxon>Mollusca</taxon>
        <taxon>Gastropoda</taxon>
        <taxon>Heterobranchia</taxon>
        <taxon>Euthyneura</taxon>
        <taxon>Panpulmonata</taxon>
        <taxon>Sacoglossa</taxon>
        <taxon>Placobranchoidea</taxon>
        <taxon>Plakobranchidae</taxon>
        <taxon>Elysia</taxon>
    </lineage>
</organism>
<evidence type="ECO:0000256" key="1">
    <source>
        <dbReference type="SAM" id="MobiDB-lite"/>
    </source>
</evidence>
<comment type="caution">
    <text evidence="2">The sequence shown here is derived from an EMBL/GenBank/DDBJ whole genome shotgun (WGS) entry which is preliminary data.</text>
</comment>
<reference evidence="2" key="1">
    <citation type="journal article" date="2023" name="G3 (Bethesda)">
        <title>A reference genome for the long-term kleptoplast-retaining sea slug Elysia crispata morphotype clarki.</title>
        <authorList>
            <person name="Eastman K.E."/>
            <person name="Pendleton A.L."/>
            <person name="Shaikh M.A."/>
            <person name="Suttiyut T."/>
            <person name="Ogas R."/>
            <person name="Tomko P."/>
            <person name="Gavelis G."/>
            <person name="Widhalm J.R."/>
            <person name="Wisecaver J.H."/>
        </authorList>
    </citation>
    <scope>NUCLEOTIDE SEQUENCE</scope>
    <source>
        <strain evidence="2">ECLA1</strain>
    </source>
</reference>
<sequence length="91" mass="10550">MKEYLMQGERRYVLSLANNEGQKDYLLLRKKLHQSVQEECNEQRLRNDIRTLDAPVNSALKERSEDNTFVGEDKRGNTLSNNPLASCEKAH</sequence>
<dbReference type="EMBL" id="JAWDGP010002817">
    <property type="protein sequence ID" value="KAK3779684.1"/>
    <property type="molecule type" value="Genomic_DNA"/>
</dbReference>
<keyword evidence="3" id="KW-1185">Reference proteome</keyword>
<dbReference type="Proteomes" id="UP001283361">
    <property type="component" value="Unassembled WGS sequence"/>
</dbReference>
<feature type="region of interest" description="Disordered" evidence="1">
    <location>
        <begin position="62"/>
        <end position="91"/>
    </location>
</feature>
<proteinExistence type="predicted"/>
<gene>
    <name evidence="2" type="ORF">RRG08_013640</name>
</gene>
<evidence type="ECO:0000313" key="3">
    <source>
        <dbReference type="Proteomes" id="UP001283361"/>
    </source>
</evidence>
<evidence type="ECO:0000313" key="2">
    <source>
        <dbReference type="EMBL" id="KAK3779684.1"/>
    </source>
</evidence>
<name>A0AAE1DR14_9GAST</name>
<protein>
    <submittedName>
        <fullName evidence="2">Uncharacterized protein</fullName>
    </submittedName>
</protein>
<feature type="compositionally biased region" description="Basic and acidic residues" evidence="1">
    <location>
        <begin position="62"/>
        <end position="76"/>
    </location>
</feature>
<accession>A0AAE1DR14</accession>
<dbReference type="AlphaFoldDB" id="A0AAE1DR14"/>